<dbReference type="GO" id="GO:0005886">
    <property type="term" value="C:plasma membrane"/>
    <property type="evidence" value="ECO:0007669"/>
    <property type="project" value="TreeGrafter"/>
</dbReference>
<evidence type="ECO:0000256" key="4">
    <source>
        <dbReference type="SAM" id="Phobius"/>
    </source>
</evidence>
<comment type="caution">
    <text evidence="5">The sequence shown here is derived from an EMBL/GenBank/DDBJ whole genome shotgun (WGS) entry which is preliminary data.</text>
</comment>
<organism evidence="5 6">
    <name type="scientific">Vibrio ishigakensis</name>
    <dbReference type="NCBI Taxonomy" id="1481914"/>
    <lineage>
        <taxon>Bacteria</taxon>
        <taxon>Pseudomonadati</taxon>
        <taxon>Pseudomonadota</taxon>
        <taxon>Gammaproteobacteria</taxon>
        <taxon>Vibrionales</taxon>
        <taxon>Vibrionaceae</taxon>
        <taxon>Vibrio</taxon>
    </lineage>
</organism>
<dbReference type="PANTHER" id="PTHR30505">
    <property type="entry name" value="FRUCTOSE-LIKE PERMEASE"/>
    <property type="match status" value="1"/>
</dbReference>
<keyword evidence="4" id="KW-1133">Transmembrane helix</keyword>
<reference evidence="5 6" key="2">
    <citation type="submission" date="2015-01" db="EMBL/GenBank/DDBJ databases">
        <authorList>
            <consortium name="NBRP consortium"/>
            <person name="Sawabe T."/>
            <person name="Meirelles P."/>
            <person name="Feng G."/>
            <person name="Sayaka M."/>
            <person name="Hattori M."/>
            <person name="Ohkuma M."/>
        </authorList>
    </citation>
    <scope>NUCLEOTIDE SEQUENCE [LARGE SCALE GENOMIC DNA]</scope>
    <source>
        <strain evidence="6">JCM 19231</strain>
    </source>
</reference>
<reference evidence="5 6" key="1">
    <citation type="submission" date="2015-01" db="EMBL/GenBank/DDBJ databases">
        <title>Vibrio sp. C1 JCM 19231 whole genome shotgun sequence.</title>
        <authorList>
            <person name="Sawabe T."/>
            <person name="Meirelles P."/>
            <person name="Feng G."/>
            <person name="Sayaka M."/>
            <person name="Hattori M."/>
            <person name="Ohkuma M."/>
        </authorList>
    </citation>
    <scope>NUCLEOTIDE SEQUENCE [LARGE SCALE GENOMIC DNA]</scope>
    <source>
        <strain evidence="6">JCM 19231</strain>
    </source>
</reference>
<name>A0A0B8NLW4_9VIBR</name>
<accession>A0A0B8NLW4</accession>
<evidence type="ECO:0000313" key="5">
    <source>
        <dbReference type="EMBL" id="GAM55061.1"/>
    </source>
</evidence>
<evidence type="ECO:0000256" key="3">
    <source>
        <dbReference type="ARBA" id="ARBA00022683"/>
    </source>
</evidence>
<evidence type="ECO:0000256" key="1">
    <source>
        <dbReference type="ARBA" id="ARBA00022448"/>
    </source>
</evidence>
<keyword evidence="3" id="KW-0598">Phosphotransferase system</keyword>
<keyword evidence="6" id="KW-1185">Reference proteome</keyword>
<evidence type="ECO:0000256" key="2">
    <source>
        <dbReference type="ARBA" id="ARBA00022597"/>
    </source>
</evidence>
<evidence type="ECO:0000313" key="6">
    <source>
        <dbReference type="Proteomes" id="UP000031671"/>
    </source>
</evidence>
<dbReference type="AlphaFoldDB" id="A0A0B8NLW4"/>
<dbReference type="PANTHER" id="PTHR30505:SF28">
    <property type="entry name" value="PTS SYSTEM 2-O-ALPHA-MANNOSYL-D-GLYCERATE-SPECIFIC EIIABC COMPONENT"/>
    <property type="match status" value="1"/>
</dbReference>
<dbReference type="GO" id="GO:0090563">
    <property type="term" value="F:protein-phosphocysteine-sugar phosphotransferase activity"/>
    <property type="evidence" value="ECO:0007669"/>
    <property type="project" value="TreeGrafter"/>
</dbReference>
<dbReference type="EMBL" id="BBRZ01000010">
    <property type="protein sequence ID" value="GAM55061.1"/>
    <property type="molecule type" value="Genomic_DNA"/>
</dbReference>
<sequence length="94" mass="9589">MAIEDPIRVIGSFLVGSIMTGAMIGAAGIGLSTPGAGIFSIFLLHDAGLGSFMAAGIWFGAAIIGTIISTLLLVSWRAHAVKKGKFDAQVATQN</sequence>
<dbReference type="Proteomes" id="UP000031671">
    <property type="component" value="Unassembled WGS sequence"/>
</dbReference>
<feature type="transmembrane region" description="Helical" evidence="4">
    <location>
        <begin position="12"/>
        <end position="32"/>
    </location>
</feature>
<feature type="transmembrane region" description="Helical" evidence="4">
    <location>
        <begin position="52"/>
        <end position="76"/>
    </location>
</feature>
<keyword evidence="2" id="KW-0762">Sugar transport</keyword>
<keyword evidence="1" id="KW-0813">Transport</keyword>
<dbReference type="GO" id="GO:0009401">
    <property type="term" value="P:phosphoenolpyruvate-dependent sugar phosphotransferase system"/>
    <property type="evidence" value="ECO:0007669"/>
    <property type="project" value="UniProtKB-KW"/>
</dbReference>
<proteinExistence type="predicted"/>
<keyword evidence="4" id="KW-0472">Membrane</keyword>
<protein>
    <submittedName>
        <fullName evidence="5">PTS system HrsA EIIA component</fullName>
    </submittedName>
</protein>
<keyword evidence="4" id="KW-0812">Transmembrane</keyword>
<dbReference type="InterPro" id="IPR050864">
    <property type="entry name" value="Bacterial_PTS_Sugar_Transport"/>
</dbReference>
<gene>
    <name evidence="5" type="ORF">JCM19231_1877</name>
</gene>